<sequence length="451" mass="48874">MVSLLEARRSGGEVALARRRPAAAAATRPGTLEDFPTEASRKLSYHSSFKASHVRCSASRARDLHGGVDCRRAISRSSGRRLNITTLRRWTQNSLRLLLIACLITTPEARPPPAASAGMRTANRAFLLSWEGPPNPSSQYGLQTDASEHQAAATGAAAGIPGAKVAFAFTWGDFPSYTPRPGFQSRYAKVSPKRSLLCVDDPPPPEVPPAYPMPPSPQPMPPSPAPPPPPPPPRPPQPPRAPFHPPPPPPPPPPRPLRPPRPPPPPSPDPPSPPPPPRPPSPSPPPPPPPPPPSPRPPSPPPSPPPPPFPPPFPPSPPLDFFQSSFPIWWEGATFNTETAKTDALAAWDADVCEQLLAIAPDRTLCDVYFNKYQMSYVTLTSLYSGQLLLYYMRIMLSTYPNIVFDTQFMQKYGIRKVHVYWNVPPPAKPPPPPPMLPPPPPPSPIPTQPG</sequence>
<dbReference type="Proteomes" id="UP001054857">
    <property type="component" value="Unassembled WGS sequence"/>
</dbReference>
<organism evidence="2 3">
    <name type="scientific">Astrephomene gubernaculifera</name>
    <dbReference type="NCBI Taxonomy" id="47775"/>
    <lineage>
        <taxon>Eukaryota</taxon>
        <taxon>Viridiplantae</taxon>
        <taxon>Chlorophyta</taxon>
        <taxon>core chlorophytes</taxon>
        <taxon>Chlorophyceae</taxon>
        <taxon>CS clade</taxon>
        <taxon>Chlamydomonadales</taxon>
        <taxon>Astrephomenaceae</taxon>
        <taxon>Astrephomene</taxon>
    </lineage>
</organism>
<accession>A0AAD3HPQ7</accession>
<evidence type="ECO:0000256" key="1">
    <source>
        <dbReference type="SAM" id="MobiDB-lite"/>
    </source>
</evidence>
<dbReference type="PRINTS" id="PR01217">
    <property type="entry name" value="PRICHEXTENSN"/>
</dbReference>
<evidence type="ECO:0000313" key="2">
    <source>
        <dbReference type="EMBL" id="GFR48558.1"/>
    </source>
</evidence>
<feature type="region of interest" description="Disordered" evidence="1">
    <location>
        <begin position="197"/>
        <end position="316"/>
    </location>
</feature>
<feature type="compositionally biased region" description="Pro residues" evidence="1">
    <location>
        <begin position="201"/>
        <end position="316"/>
    </location>
</feature>
<evidence type="ECO:0000313" key="3">
    <source>
        <dbReference type="Proteomes" id="UP001054857"/>
    </source>
</evidence>
<feature type="region of interest" description="Disordered" evidence="1">
    <location>
        <begin position="430"/>
        <end position="451"/>
    </location>
</feature>
<name>A0AAD3HPQ7_9CHLO</name>
<keyword evidence="3" id="KW-1185">Reference proteome</keyword>
<comment type="caution">
    <text evidence="2">The sequence shown here is derived from an EMBL/GenBank/DDBJ whole genome shotgun (WGS) entry which is preliminary data.</text>
</comment>
<gene>
    <name evidence="2" type="ORF">Agub_g10458</name>
</gene>
<dbReference type="EMBL" id="BMAR01000024">
    <property type="protein sequence ID" value="GFR48558.1"/>
    <property type="molecule type" value="Genomic_DNA"/>
</dbReference>
<reference evidence="2 3" key="1">
    <citation type="journal article" date="2021" name="Sci. Rep.">
        <title>Genome sequencing of the multicellular alga Astrephomene provides insights into convergent evolution of germ-soma differentiation.</title>
        <authorList>
            <person name="Yamashita S."/>
            <person name="Yamamoto K."/>
            <person name="Matsuzaki R."/>
            <person name="Suzuki S."/>
            <person name="Yamaguchi H."/>
            <person name="Hirooka S."/>
            <person name="Minakuchi Y."/>
            <person name="Miyagishima S."/>
            <person name="Kawachi M."/>
            <person name="Toyoda A."/>
            <person name="Nozaki H."/>
        </authorList>
    </citation>
    <scope>NUCLEOTIDE SEQUENCE [LARGE SCALE GENOMIC DNA]</scope>
    <source>
        <strain evidence="2 3">NIES-4017</strain>
    </source>
</reference>
<dbReference type="AlphaFoldDB" id="A0AAD3HPQ7"/>
<proteinExistence type="predicted"/>
<protein>
    <submittedName>
        <fullName evidence="2">Uncharacterized protein</fullName>
    </submittedName>
</protein>